<dbReference type="EC" id="1.6.2.2" evidence="17"/>
<evidence type="ECO:0000256" key="2">
    <source>
        <dbReference type="ARBA" id="ARBA00004294"/>
    </source>
</evidence>
<evidence type="ECO:0000313" key="21">
    <source>
        <dbReference type="EMBL" id="TPX40774.1"/>
    </source>
</evidence>
<dbReference type="PANTHER" id="PTHR19370">
    <property type="entry name" value="NADH-CYTOCHROME B5 REDUCTASE"/>
    <property type="match status" value="1"/>
</dbReference>
<feature type="binding site" evidence="16">
    <location>
        <position position="111"/>
    </location>
    <ligand>
        <name>FAD</name>
        <dbReference type="ChEBI" id="CHEBI:57692"/>
    </ligand>
</feature>
<dbReference type="InterPro" id="IPR001834">
    <property type="entry name" value="CBR-like"/>
</dbReference>
<dbReference type="InterPro" id="IPR008333">
    <property type="entry name" value="Cbr1-like_FAD-bd_dom"/>
</dbReference>
<evidence type="ECO:0000256" key="10">
    <source>
        <dbReference type="ARBA" id="ARBA00023002"/>
    </source>
</evidence>
<dbReference type="PROSITE" id="PS51257">
    <property type="entry name" value="PROKAR_LIPOPROTEIN"/>
    <property type="match status" value="1"/>
</dbReference>
<evidence type="ECO:0000256" key="16">
    <source>
        <dbReference type="PIRSR" id="PIRSR601834-1"/>
    </source>
</evidence>
<dbReference type="STRING" id="286115.A0A507CIP9"/>
<accession>A0A507CIP9</accession>
<evidence type="ECO:0000256" key="12">
    <source>
        <dbReference type="ARBA" id="ARBA00023128"/>
    </source>
</evidence>
<dbReference type="PRINTS" id="PR00371">
    <property type="entry name" value="FPNCR"/>
</dbReference>
<evidence type="ECO:0000313" key="20">
    <source>
        <dbReference type="EMBL" id="TPX39461.1"/>
    </source>
</evidence>
<evidence type="ECO:0000256" key="4">
    <source>
        <dbReference type="ARBA" id="ARBA00006105"/>
    </source>
</evidence>
<keyword evidence="12" id="KW-0496">Mitochondrion</keyword>
<dbReference type="Pfam" id="PF00970">
    <property type="entry name" value="FAD_binding_6"/>
    <property type="match status" value="1"/>
</dbReference>
<feature type="domain" description="FAD-binding FR-type" evidence="19">
    <location>
        <begin position="57"/>
        <end position="160"/>
    </location>
</feature>
<keyword evidence="13 18" id="KW-0472">Membrane</keyword>
<keyword evidence="5 16" id="KW-0285">Flavoprotein</keyword>
<dbReference type="PROSITE" id="PS51384">
    <property type="entry name" value="FAD_FR"/>
    <property type="match status" value="1"/>
</dbReference>
<dbReference type="SUPFAM" id="SSF63380">
    <property type="entry name" value="Riboflavin synthase domain-like"/>
    <property type="match status" value="1"/>
</dbReference>
<keyword evidence="22" id="KW-1185">Reference proteome</keyword>
<gene>
    <name evidence="20" type="ORF">SeLEV6574_g07195</name>
    <name evidence="21" type="ORF">SeMB42_g05874</name>
</gene>
<feature type="binding site" evidence="16">
    <location>
        <position position="178"/>
    </location>
    <ligand>
        <name>FAD</name>
        <dbReference type="ChEBI" id="CHEBI:57692"/>
    </ligand>
</feature>
<dbReference type="FunFam" id="3.40.50.80:FF:000019">
    <property type="entry name" value="NADH-cytochrome b5 reductase"/>
    <property type="match status" value="1"/>
</dbReference>
<evidence type="ECO:0000256" key="5">
    <source>
        <dbReference type="ARBA" id="ARBA00022630"/>
    </source>
</evidence>
<evidence type="ECO:0000256" key="7">
    <source>
        <dbReference type="ARBA" id="ARBA00022787"/>
    </source>
</evidence>
<dbReference type="OrthoDB" id="432685at2759"/>
<evidence type="ECO:0000256" key="3">
    <source>
        <dbReference type="ARBA" id="ARBA00005156"/>
    </source>
</evidence>
<keyword evidence="6 18" id="KW-0812">Transmembrane</keyword>
<dbReference type="InterPro" id="IPR001433">
    <property type="entry name" value="OxRdtase_FAD/NAD-bd"/>
</dbReference>
<feature type="binding site" evidence="16">
    <location>
        <position position="136"/>
    </location>
    <ligand>
        <name>FAD</name>
        <dbReference type="ChEBI" id="CHEBI:57692"/>
    </ligand>
</feature>
<dbReference type="InterPro" id="IPR001709">
    <property type="entry name" value="Flavoprot_Pyr_Nucl_cyt_Rdtase"/>
</dbReference>
<feature type="binding site" evidence="16">
    <location>
        <position position="135"/>
    </location>
    <ligand>
        <name>FAD</name>
        <dbReference type="ChEBI" id="CHEBI:57692"/>
    </ligand>
</feature>
<dbReference type="PANTHER" id="PTHR19370:SF184">
    <property type="entry name" value="NADH-CYTOCHROME B5 REDUCTASE-LIKE"/>
    <property type="match status" value="1"/>
</dbReference>
<evidence type="ECO:0000313" key="23">
    <source>
        <dbReference type="Proteomes" id="UP000320475"/>
    </source>
</evidence>
<dbReference type="Pfam" id="PF00175">
    <property type="entry name" value="NAD_binding_1"/>
    <property type="match status" value="1"/>
</dbReference>
<keyword evidence="11 17" id="KW-0520">NAD</keyword>
<dbReference type="InterPro" id="IPR017938">
    <property type="entry name" value="Riboflavin_synthase-like_b-brl"/>
</dbReference>
<feature type="binding site" evidence="16">
    <location>
        <position position="128"/>
    </location>
    <ligand>
        <name>FAD</name>
        <dbReference type="ChEBI" id="CHEBI:57692"/>
    </ligand>
</feature>
<protein>
    <recommendedName>
        <fullName evidence="17">NADH-cytochrome b5 reductase</fullName>
        <ecNumber evidence="17">1.6.2.2</ecNumber>
    </recommendedName>
</protein>
<evidence type="ECO:0000256" key="11">
    <source>
        <dbReference type="ARBA" id="ARBA00023027"/>
    </source>
</evidence>
<dbReference type="EMBL" id="QEAM01000478">
    <property type="protein sequence ID" value="TPX39461.1"/>
    <property type="molecule type" value="Genomic_DNA"/>
</dbReference>
<evidence type="ECO:0000256" key="9">
    <source>
        <dbReference type="ARBA" id="ARBA00022989"/>
    </source>
</evidence>
<comment type="similarity">
    <text evidence="4 17">Belongs to the flavoprotein pyridine nucleotide cytochrome reductase family.</text>
</comment>
<feature type="binding site" evidence="16">
    <location>
        <position position="109"/>
    </location>
    <ligand>
        <name>FAD</name>
        <dbReference type="ChEBI" id="CHEBI:57692"/>
    </ligand>
</feature>
<name>A0A507CIP9_9FUNG</name>
<dbReference type="Gene3D" id="3.40.50.80">
    <property type="entry name" value="Nucleotide-binding domain of ferredoxin-NADP reductase (FNR) module"/>
    <property type="match status" value="1"/>
</dbReference>
<evidence type="ECO:0000256" key="18">
    <source>
        <dbReference type="SAM" id="Phobius"/>
    </source>
</evidence>
<evidence type="ECO:0000256" key="15">
    <source>
        <dbReference type="ARBA" id="ARBA00049138"/>
    </source>
</evidence>
<dbReference type="InterPro" id="IPR017927">
    <property type="entry name" value="FAD-bd_FR_type"/>
</dbReference>
<dbReference type="PRINTS" id="PR00406">
    <property type="entry name" value="CYTB5RDTASE"/>
</dbReference>
<dbReference type="FunFam" id="2.40.30.10:FF:000032">
    <property type="entry name" value="NADH-cytochrome b5 reductase"/>
    <property type="match status" value="1"/>
</dbReference>
<keyword evidence="7" id="KW-1000">Mitochondrion outer membrane</keyword>
<keyword evidence="10 17" id="KW-0560">Oxidoreductase</keyword>
<proteinExistence type="inferred from homology"/>
<comment type="caution">
    <text evidence="20">The sequence shown here is derived from an EMBL/GenBank/DDBJ whole genome shotgun (WGS) entry which is preliminary data.</text>
</comment>
<reference evidence="22 23" key="1">
    <citation type="journal article" date="2019" name="Sci. Rep.">
        <title>Comparative genomics of chytrid fungi reveal insights into the obligate biotrophic and pathogenic lifestyle of Synchytrium endobioticum.</title>
        <authorList>
            <person name="van de Vossenberg B.T.L.H."/>
            <person name="Warris S."/>
            <person name="Nguyen H.D.T."/>
            <person name="van Gent-Pelzer M.P.E."/>
            <person name="Joly D.L."/>
            <person name="van de Geest H.C."/>
            <person name="Bonants P.J.M."/>
            <person name="Smith D.S."/>
            <person name="Levesque C.A."/>
            <person name="van der Lee T.A.J."/>
        </authorList>
    </citation>
    <scope>NUCLEOTIDE SEQUENCE [LARGE SCALE GENOMIC DNA]</scope>
    <source>
        <strain evidence="20 23">LEV6574</strain>
        <strain evidence="21 22">MB42</strain>
    </source>
</reference>
<evidence type="ECO:0000256" key="14">
    <source>
        <dbReference type="ARBA" id="ARBA00047682"/>
    </source>
</evidence>
<comment type="pathway">
    <text evidence="3">Protein modification; peptidyl-diphthamide biosynthesis.</text>
</comment>
<dbReference type="VEuPathDB" id="FungiDB:SeMB42_g05874"/>
<evidence type="ECO:0000256" key="6">
    <source>
        <dbReference type="ARBA" id="ARBA00022692"/>
    </source>
</evidence>
<dbReference type="GO" id="GO:0090524">
    <property type="term" value="F:cytochrome-b5 reductase activity, acting on NADH"/>
    <property type="evidence" value="ECO:0007669"/>
    <property type="project" value="UniProtKB-EC"/>
</dbReference>
<sequence length="300" mass="32661">MDTRLGVIAPIAIFGTGIAACYIVKSIVPLALSVALTASCVILSFAFGGRKPVLSKTEWRYFPLASKTPVSANTAIYRFKLPRPDDVLGLPVGQHISVGVQVDGREISRSYTPISSDVNPGHFDLLVKSYPAGNVSRVIGAMQVGELIKVRGPKGNFVYKGPNFVRAFGMIAGGTGITPMLQIIQAVLNNPADVTTIQLLYANVSSDDILLKHELDALAARHPRFRVYYILNNPPPAWPGGVGFVTKDMIRDLCPPPASDIKLLMCGPPPMVKMMEMYTSELGYEKTRVVSQLHDMVFRF</sequence>
<dbReference type="Proteomes" id="UP000320475">
    <property type="component" value="Unassembled WGS sequence"/>
</dbReference>
<dbReference type="Gene3D" id="2.40.30.10">
    <property type="entry name" value="Translation factors"/>
    <property type="match status" value="1"/>
</dbReference>
<dbReference type="CDD" id="cd06183">
    <property type="entry name" value="cyt_b5_reduct_like"/>
    <property type="match status" value="1"/>
</dbReference>
<evidence type="ECO:0000256" key="17">
    <source>
        <dbReference type="RuleBase" id="RU361226"/>
    </source>
</evidence>
<evidence type="ECO:0000256" key="13">
    <source>
        <dbReference type="ARBA" id="ARBA00023136"/>
    </source>
</evidence>
<comment type="catalytic activity">
    <reaction evidence="14 17">
        <text>2 Fe(III)-[cytochrome b5] + NADH = 2 Fe(II)-[cytochrome b5] + NAD(+) + H(+)</text>
        <dbReference type="Rhea" id="RHEA:46680"/>
        <dbReference type="Rhea" id="RHEA-COMP:10438"/>
        <dbReference type="Rhea" id="RHEA-COMP:10439"/>
        <dbReference type="ChEBI" id="CHEBI:15378"/>
        <dbReference type="ChEBI" id="CHEBI:29033"/>
        <dbReference type="ChEBI" id="CHEBI:29034"/>
        <dbReference type="ChEBI" id="CHEBI:57540"/>
        <dbReference type="ChEBI" id="CHEBI:57945"/>
        <dbReference type="EC" id="1.6.2.2"/>
    </reaction>
</comment>
<dbReference type="SUPFAM" id="SSF52343">
    <property type="entry name" value="Ferredoxin reductase-like, C-terminal NADP-linked domain"/>
    <property type="match status" value="1"/>
</dbReference>
<evidence type="ECO:0000256" key="8">
    <source>
        <dbReference type="ARBA" id="ARBA00022827"/>
    </source>
</evidence>
<organism evidence="20 23">
    <name type="scientific">Synchytrium endobioticum</name>
    <dbReference type="NCBI Taxonomy" id="286115"/>
    <lineage>
        <taxon>Eukaryota</taxon>
        <taxon>Fungi</taxon>
        <taxon>Fungi incertae sedis</taxon>
        <taxon>Chytridiomycota</taxon>
        <taxon>Chytridiomycota incertae sedis</taxon>
        <taxon>Chytridiomycetes</taxon>
        <taxon>Synchytriales</taxon>
        <taxon>Synchytriaceae</taxon>
        <taxon>Synchytrium</taxon>
    </lineage>
</organism>
<feature type="transmembrane region" description="Helical" evidence="18">
    <location>
        <begin position="29"/>
        <end position="47"/>
    </location>
</feature>
<dbReference type="GO" id="GO:0005741">
    <property type="term" value="C:mitochondrial outer membrane"/>
    <property type="evidence" value="ECO:0007669"/>
    <property type="project" value="UniProtKB-SubCell"/>
</dbReference>
<evidence type="ECO:0000256" key="1">
    <source>
        <dbReference type="ARBA" id="ARBA00001974"/>
    </source>
</evidence>
<comment type="catalytic activity">
    <reaction evidence="15">
        <text>2 Fe(3+)-[Dph3] + NADH = 2 Fe(2+)-[Dph3] + NAD(+) + H(+)</text>
        <dbReference type="Rhea" id="RHEA:71231"/>
        <dbReference type="Rhea" id="RHEA-COMP:18002"/>
        <dbReference type="Rhea" id="RHEA-COMP:18003"/>
        <dbReference type="ChEBI" id="CHEBI:15378"/>
        <dbReference type="ChEBI" id="CHEBI:29033"/>
        <dbReference type="ChEBI" id="CHEBI:29034"/>
        <dbReference type="ChEBI" id="CHEBI:57540"/>
        <dbReference type="ChEBI" id="CHEBI:57945"/>
        <dbReference type="ChEBI" id="CHEBI:83228"/>
    </reaction>
    <physiologicalReaction direction="left-to-right" evidence="15">
        <dbReference type="Rhea" id="RHEA:71232"/>
    </physiologicalReaction>
</comment>
<dbReference type="InterPro" id="IPR039261">
    <property type="entry name" value="FNR_nucleotide-bd"/>
</dbReference>
<dbReference type="EMBL" id="QEAN01000301">
    <property type="protein sequence ID" value="TPX40774.1"/>
    <property type="molecule type" value="Genomic_DNA"/>
</dbReference>
<keyword evidence="9 18" id="KW-1133">Transmembrane helix</keyword>
<comment type="subcellular location">
    <subcellularLocation>
        <location evidence="2">Mitochondrion outer membrane</location>
    </subcellularLocation>
</comment>
<dbReference type="Proteomes" id="UP000317494">
    <property type="component" value="Unassembled WGS sequence"/>
</dbReference>
<comment type="cofactor">
    <cofactor evidence="1 16 17">
        <name>FAD</name>
        <dbReference type="ChEBI" id="CHEBI:57692"/>
    </cofactor>
</comment>
<dbReference type="AlphaFoldDB" id="A0A507CIP9"/>
<feature type="binding site" evidence="16">
    <location>
        <position position="126"/>
    </location>
    <ligand>
        <name>FAD</name>
        <dbReference type="ChEBI" id="CHEBI:57692"/>
    </ligand>
</feature>
<evidence type="ECO:0000313" key="22">
    <source>
        <dbReference type="Proteomes" id="UP000317494"/>
    </source>
</evidence>
<keyword evidence="8 16" id="KW-0274">FAD</keyword>
<evidence type="ECO:0000259" key="19">
    <source>
        <dbReference type="PROSITE" id="PS51384"/>
    </source>
</evidence>